<organism evidence="3 4">
    <name type="scientific">Chelatococcus caeni</name>
    <dbReference type="NCBI Taxonomy" id="1348468"/>
    <lineage>
        <taxon>Bacteria</taxon>
        <taxon>Pseudomonadati</taxon>
        <taxon>Pseudomonadota</taxon>
        <taxon>Alphaproteobacteria</taxon>
        <taxon>Hyphomicrobiales</taxon>
        <taxon>Chelatococcaceae</taxon>
        <taxon>Chelatococcus</taxon>
    </lineage>
</organism>
<keyword evidence="4" id="KW-1185">Reference proteome</keyword>
<feature type="transmembrane region" description="Helical" evidence="1">
    <location>
        <begin position="92"/>
        <end position="122"/>
    </location>
</feature>
<reference evidence="3 4" key="1">
    <citation type="submission" date="2020-08" db="EMBL/GenBank/DDBJ databases">
        <title>Genomic Encyclopedia of Type Strains, Phase IV (KMG-IV): sequencing the most valuable type-strain genomes for metagenomic binning, comparative biology and taxonomic classification.</title>
        <authorList>
            <person name="Goeker M."/>
        </authorList>
    </citation>
    <scope>NUCLEOTIDE SEQUENCE [LARGE SCALE GENOMIC DNA]</scope>
    <source>
        <strain evidence="3 4">DSM 103737</strain>
    </source>
</reference>
<sequence length="166" mass="18100">MSTNERSLVSRFAMEIATGCATLVAGIVVVLGAIEYETGWDEGGPQPGYFPFYVGLIIIAASLGVLGQAFLNHRRSREAFVTREGFARVMAFFLPLAAFTVGSYVLGLYVGTFVYLAGVMIFQGGYRWPFALAVAGGITGFFFVLFERWFQVPLLKGPLEALLGIY</sequence>
<proteinExistence type="predicted"/>
<keyword evidence="1" id="KW-1133">Transmembrane helix</keyword>
<feature type="transmembrane region" description="Helical" evidence="1">
    <location>
        <begin position="49"/>
        <end position="71"/>
    </location>
</feature>
<dbReference type="InterPro" id="IPR009936">
    <property type="entry name" value="DUF1468"/>
</dbReference>
<protein>
    <recommendedName>
        <fullName evidence="2">DUF1468 domain-containing protein</fullName>
    </recommendedName>
</protein>
<dbReference type="RefSeq" id="WP_183318108.1">
    <property type="nucleotide sequence ID" value="NZ_JACIEN010000007.1"/>
</dbReference>
<evidence type="ECO:0000313" key="3">
    <source>
        <dbReference type="EMBL" id="MBB4019327.1"/>
    </source>
</evidence>
<dbReference type="EMBL" id="JACIEN010000007">
    <property type="protein sequence ID" value="MBB4019327.1"/>
    <property type="molecule type" value="Genomic_DNA"/>
</dbReference>
<name>A0A840CAN3_9HYPH</name>
<evidence type="ECO:0000256" key="1">
    <source>
        <dbReference type="SAM" id="Phobius"/>
    </source>
</evidence>
<gene>
    <name evidence="3" type="ORF">GGR16_004378</name>
</gene>
<comment type="caution">
    <text evidence="3">The sequence shown here is derived from an EMBL/GenBank/DDBJ whole genome shotgun (WGS) entry which is preliminary data.</text>
</comment>
<dbReference type="Pfam" id="PF07331">
    <property type="entry name" value="TctB"/>
    <property type="match status" value="1"/>
</dbReference>
<keyword evidence="1" id="KW-0472">Membrane</keyword>
<keyword evidence="1" id="KW-0812">Transmembrane</keyword>
<accession>A0A840CAN3</accession>
<feature type="domain" description="DUF1468" evidence="2">
    <location>
        <begin position="23"/>
        <end position="154"/>
    </location>
</feature>
<dbReference type="Proteomes" id="UP000577362">
    <property type="component" value="Unassembled WGS sequence"/>
</dbReference>
<evidence type="ECO:0000259" key="2">
    <source>
        <dbReference type="Pfam" id="PF07331"/>
    </source>
</evidence>
<feature type="transmembrane region" description="Helical" evidence="1">
    <location>
        <begin position="12"/>
        <end position="34"/>
    </location>
</feature>
<evidence type="ECO:0000313" key="4">
    <source>
        <dbReference type="Proteomes" id="UP000577362"/>
    </source>
</evidence>
<dbReference type="AlphaFoldDB" id="A0A840CAN3"/>
<feature type="transmembrane region" description="Helical" evidence="1">
    <location>
        <begin position="128"/>
        <end position="146"/>
    </location>
</feature>